<dbReference type="InterPro" id="IPR056362">
    <property type="entry name" value="AtuA-like_ferredoxin_dom"/>
</dbReference>
<name>A0ABS3G3M0_9FLAO</name>
<gene>
    <name evidence="2" type="ORF">J0656_08305</name>
</gene>
<protein>
    <recommendedName>
        <fullName evidence="1">AtuA-like ferredoxin-fold domain-containing protein</fullName>
    </recommendedName>
</protein>
<evidence type="ECO:0000259" key="1">
    <source>
        <dbReference type="Pfam" id="PF23544"/>
    </source>
</evidence>
<sequence>MKLKEIAHSRTGDKGDMVNISVIAFDEKDYPIIQKKVTAEKVKLFLGETIQGEIIRYEVATLGAINFVMHKALRGGVTRSLRLDKHGKTLSSILLEMPINTND</sequence>
<comment type="caution">
    <text evidence="2">The sequence shown here is derived from an EMBL/GenBank/DDBJ whole genome shotgun (WGS) entry which is preliminary data.</text>
</comment>
<dbReference type="PANTHER" id="PTHR47708">
    <property type="match status" value="1"/>
</dbReference>
<reference evidence="2 3" key="1">
    <citation type="submission" date="2021-03" db="EMBL/GenBank/DDBJ databases">
        <title>Muricauda lutimaris sp. nov. and Muricauda ruestringensis sp. nov, two marine members of the Flavobacteriaceae isolated from deep sea sediments of Western Pacific.</title>
        <authorList>
            <person name="Zhao S."/>
            <person name="Liu R."/>
        </authorList>
    </citation>
    <scope>NUCLEOTIDE SEQUENCE [LARGE SCALE GENOMIC DNA]</scope>
    <source>
        <strain evidence="2 3">BC31-1-A7</strain>
    </source>
</reference>
<proteinExistence type="predicted"/>
<dbReference type="PANTHER" id="PTHR47708:SF2">
    <property type="entry name" value="SI:CH73-132F6.5"/>
    <property type="match status" value="1"/>
</dbReference>
<feature type="domain" description="AtuA-like ferredoxin-fold" evidence="1">
    <location>
        <begin position="1"/>
        <end position="99"/>
    </location>
</feature>
<keyword evidence="3" id="KW-1185">Reference proteome</keyword>
<dbReference type="EMBL" id="JAFLNL010000004">
    <property type="protein sequence ID" value="MBO0354014.1"/>
    <property type="molecule type" value="Genomic_DNA"/>
</dbReference>
<evidence type="ECO:0000313" key="3">
    <source>
        <dbReference type="Proteomes" id="UP000664044"/>
    </source>
</evidence>
<evidence type="ECO:0000313" key="2">
    <source>
        <dbReference type="EMBL" id="MBO0354014.1"/>
    </source>
</evidence>
<dbReference type="Proteomes" id="UP000664044">
    <property type="component" value="Unassembled WGS sequence"/>
</dbReference>
<organism evidence="2 3">
    <name type="scientific">Flagellimonas aurea</name>
    <dbReference type="NCBI Taxonomy" id="2915619"/>
    <lineage>
        <taxon>Bacteria</taxon>
        <taxon>Pseudomonadati</taxon>
        <taxon>Bacteroidota</taxon>
        <taxon>Flavobacteriia</taxon>
        <taxon>Flavobacteriales</taxon>
        <taxon>Flavobacteriaceae</taxon>
        <taxon>Flagellimonas</taxon>
    </lineage>
</organism>
<dbReference type="RefSeq" id="WP_207032840.1">
    <property type="nucleotide sequence ID" value="NZ_JAFLNL010000004.1"/>
</dbReference>
<accession>A0ABS3G3M0</accession>
<dbReference type="Pfam" id="PF23544">
    <property type="entry name" value="AtuA_ferredoxin"/>
    <property type="match status" value="1"/>
</dbReference>